<dbReference type="AlphaFoldDB" id="A0A382MBZ3"/>
<organism evidence="1">
    <name type="scientific">marine metagenome</name>
    <dbReference type="NCBI Taxonomy" id="408172"/>
    <lineage>
        <taxon>unclassified sequences</taxon>
        <taxon>metagenomes</taxon>
        <taxon>ecological metagenomes</taxon>
    </lineage>
</organism>
<protein>
    <submittedName>
        <fullName evidence="1">Uncharacterized protein</fullName>
    </submittedName>
</protein>
<evidence type="ECO:0000313" key="1">
    <source>
        <dbReference type="EMBL" id="SVC44771.1"/>
    </source>
</evidence>
<name>A0A382MBZ3_9ZZZZ</name>
<reference evidence="1" key="1">
    <citation type="submission" date="2018-05" db="EMBL/GenBank/DDBJ databases">
        <authorList>
            <person name="Lanie J.A."/>
            <person name="Ng W.-L."/>
            <person name="Kazmierczak K.M."/>
            <person name="Andrzejewski T.M."/>
            <person name="Davidsen T.M."/>
            <person name="Wayne K.J."/>
            <person name="Tettelin H."/>
            <person name="Glass J.I."/>
            <person name="Rusch D."/>
            <person name="Podicherti R."/>
            <person name="Tsui H.-C.T."/>
            <person name="Winkler M.E."/>
        </authorList>
    </citation>
    <scope>NUCLEOTIDE SEQUENCE</scope>
</reference>
<dbReference type="EMBL" id="UINC01091759">
    <property type="protein sequence ID" value="SVC44771.1"/>
    <property type="molecule type" value="Genomic_DNA"/>
</dbReference>
<sequence>MLWHYKYLYTGYKICLRKTHDAQ</sequence>
<accession>A0A382MBZ3</accession>
<gene>
    <name evidence="1" type="ORF">METZ01_LOCUS297625</name>
</gene>
<proteinExistence type="predicted"/>
<feature type="non-terminal residue" evidence="1">
    <location>
        <position position="23"/>
    </location>
</feature>